<accession>A0A451GDE6</accession>
<dbReference type="RefSeq" id="WP_128353313.1">
    <property type="nucleotide sequence ID" value="NZ_QMHN01000001.1"/>
</dbReference>
<reference evidence="2 3" key="1">
    <citation type="submission" date="2018-06" db="EMBL/GenBank/DDBJ databases">
        <title>Pedobacter endophyticus sp. nov., an endophytic bacterium isolated from a leaf of Triticum aestivum.</title>
        <authorList>
            <person name="Zhang L."/>
        </authorList>
    </citation>
    <scope>NUCLEOTIDE SEQUENCE [LARGE SCALE GENOMIC DNA]</scope>
    <source>
        <strain evidence="2 3">CM134L-2</strain>
    </source>
</reference>
<dbReference type="Proteomes" id="UP000284120">
    <property type="component" value="Unassembled WGS sequence"/>
</dbReference>
<evidence type="ECO:0000313" key="3">
    <source>
        <dbReference type="Proteomes" id="UP000284120"/>
    </source>
</evidence>
<comment type="caution">
    <text evidence="2">The sequence shown here is derived from an EMBL/GenBank/DDBJ whole genome shotgun (WGS) entry which is preliminary data.</text>
</comment>
<feature type="signal peptide" evidence="1">
    <location>
        <begin position="1"/>
        <end position="27"/>
    </location>
</feature>
<sequence length="133" mass="15494">MKIHSKIRKLPVIAFTLFLSVMSQVNAQAQEKTVYAFCYAYSYQTKTLYISNTVNGVENSSTYYNASDDALHNQWRKKLETEDSKMSGYSLLKFGFSADKSKVEEYRTEMISKFTKQEFSIKHVSFAYSKDRR</sequence>
<dbReference type="AlphaFoldDB" id="A0A451GDE6"/>
<gene>
    <name evidence="2" type="ORF">DPV69_06045</name>
</gene>
<name>A0A451GDE6_9SPHI</name>
<organism evidence="2 3">
    <name type="scientific">Pedobacter chitinilyticus</name>
    <dbReference type="NCBI Taxonomy" id="2233776"/>
    <lineage>
        <taxon>Bacteria</taxon>
        <taxon>Pseudomonadati</taxon>
        <taxon>Bacteroidota</taxon>
        <taxon>Sphingobacteriia</taxon>
        <taxon>Sphingobacteriales</taxon>
        <taxon>Sphingobacteriaceae</taxon>
        <taxon>Pedobacter</taxon>
    </lineage>
</organism>
<dbReference type="EMBL" id="SAYW01000001">
    <property type="protein sequence ID" value="RWU10890.1"/>
    <property type="molecule type" value="Genomic_DNA"/>
</dbReference>
<protein>
    <submittedName>
        <fullName evidence="2">Uncharacterized protein</fullName>
    </submittedName>
</protein>
<feature type="chain" id="PRO_5019418842" evidence="1">
    <location>
        <begin position="28"/>
        <end position="133"/>
    </location>
</feature>
<proteinExistence type="predicted"/>
<dbReference type="OrthoDB" id="798951at2"/>
<evidence type="ECO:0000313" key="2">
    <source>
        <dbReference type="EMBL" id="RWU10890.1"/>
    </source>
</evidence>
<keyword evidence="1" id="KW-0732">Signal</keyword>
<evidence type="ECO:0000256" key="1">
    <source>
        <dbReference type="SAM" id="SignalP"/>
    </source>
</evidence>
<keyword evidence="3" id="KW-1185">Reference proteome</keyword>